<feature type="transmembrane region" description="Helical" evidence="8">
    <location>
        <begin position="101"/>
        <end position="128"/>
    </location>
</feature>
<keyword evidence="7 8" id="KW-0472">Membrane</keyword>
<evidence type="ECO:0000313" key="11">
    <source>
        <dbReference type="EMBL" id="GHO46301.1"/>
    </source>
</evidence>
<keyword evidence="6 8" id="KW-1133">Transmembrane helix</keyword>
<dbReference type="Proteomes" id="UP000612362">
    <property type="component" value="Unassembled WGS sequence"/>
</dbReference>
<dbReference type="InterPro" id="IPR038731">
    <property type="entry name" value="RgtA/B/C-like"/>
</dbReference>
<comment type="subcellular location">
    <subcellularLocation>
        <location evidence="1">Cell membrane</location>
        <topology evidence="1">Multi-pass membrane protein</topology>
    </subcellularLocation>
</comment>
<keyword evidence="2" id="KW-1003">Cell membrane</keyword>
<dbReference type="Pfam" id="PF13231">
    <property type="entry name" value="PMT_2"/>
    <property type="match status" value="1"/>
</dbReference>
<evidence type="ECO:0000256" key="1">
    <source>
        <dbReference type="ARBA" id="ARBA00004651"/>
    </source>
</evidence>
<feature type="transmembrane region" description="Helical" evidence="8">
    <location>
        <begin position="230"/>
        <end position="251"/>
    </location>
</feature>
<dbReference type="Pfam" id="PF24878">
    <property type="entry name" value="YkcB_C"/>
    <property type="match status" value="1"/>
</dbReference>
<feature type="transmembrane region" description="Helical" evidence="8">
    <location>
        <begin position="135"/>
        <end position="152"/>
    </location>
</feature>
<dbReference type="AlphaFoldDB" id="A0A8J3MTV0"/>
<protein>
    <submittedName>
        <fullName evidence="11">Dolichyl-phosphate-mannose--protein mannosyltransferase</fullName>
    </submittedName>
</protein>
<evidence type="ECO:0000256" key="6">
    <source>
        <dbReference type="ARBA" id="ARBA00022989"/>
    </source>
</evidence>
<dbReference type="GO" id="GO:0005886">
    <property type="term" value="C:plasma membrane"/>
    <property type="evidence" value="ECO:0007669"/>
    <property type="project" value="UniProtKB-SubCell"/>
</dbReference>
<keyword evidence="12" id="KW-1185">Reference proteome</keyword>
<feature type="transmembrane region" description="Helical" evidence="8">
    <location>
        <begin position="409"/>
        <end position="429"/>
    </location>
</feature>
<sequence>MADTTDTIVQEPIEDVSEQKIRPRSSLWRYCALGSIMLISIFMNFYQLGQTGYPNLYYAAGVKSMGDNLHNFFFVSFDPGGFVTIDKPPLGFWLQTISTKIFGFTAFSILLPQALAGVLSVALLFWLVRRHFGTIAGLLAALALAISPISVVTNRNNTIDSTLTLVMLLGAWAVLRAAETGRLRWLLLCAVTIGIGFNIKMLEAYLVVPAFGLLYLLASPHRIGKRVIHLLLACVLLASISLSWLVIVDAIPASARPYVGSSQTNSEIELAFGYNGITRLLGRFGGGSRASINNNAIPLTNNGTGSSSSTLDNIPGLPPTSTISAQGPGFGGGNMFGTGEAGPLRLFQSELGGQIAWILPLALLGMLTLAWQRKFRFQNDREQQSLILWGMWLLTMGIFFSVAGFFHQYYLTTMAPALSALFGIGLVVMWRDFRGPGWRGWLLPLALIATAAEQIYLLADYPTWSQFLTPMILVMTIVAVGILVANRIAPHLRAILPARSYLIPAFSIGILALLIAPTVWAAIPVLGNSASQLPVAGPAGNGGFGRAGNFSSNALPQANDTDRAQNSNMGLELMRNLGGGNGFGRNADVDQGMLRYLEANQGQATYLVATPSSNTADNIILTTNKPVMALGGFSGGDPILTTNQLAAMVSQGTVRFFLLNSFGMGRQIPVFDQDNTSGQANRDRFDRGNIFGGNGSPRGQSNLTSWITTHCTEVPTSTWSTGNANVSSSSGLYDCANAKIN</sequence>
<feature type="transmembrane region" description="Helical" evidence="8">
    <location>
        <begin position="158"/>
        <end position="175"/>
    </location>
</feature>
<feature type="transmembrane region" description="Helical" evidence="8">
    <location>
        <begin position="355"/>
        <end position="373"/>
    </location>
</feature>
<evidence type="ECO:0000259" key="9">
    <source>
        <dbReference type="Pfam" id="PF13231"/>
    </source>
</evidence>
<evidence type="ECO:0000256" key="4">
    <source>
        <dbReference type="ARBA" id="ARBA00022679"/>
    </source>
</evidence>
<reference evidence="11" key="1">
    <citation type="submission" date="2020-10" db="EMBL/GenBank/DDBJ databases">
        <title>Taxonomic study of unclassified bacteria belonging to the class Ktedonobacteria.</title>
        <authorList>
            <person name="Yabe S."/>
            <person name="Wang C.M."/>
            <person name="Zheng Y."/>
            <person name="Sakai Y."/>
            <person name="Cavaletti L."/>
            <person name="Monciardini P."/>
            <person name="Donadio S."/>
        </authorList>
    </citation>
    <scope>NUCLEOTIDE SEQUENCE</scope>
    <source>
        <strain evidence="11">SOSP1-1</strain>
    </source>
</reference>
<evidence type="ECO:0000256" key="7">
    <source>
        <dbReference type="ARBA" id="ARBA00023136"/>
    </source>
</evidence>
<dbReference type="RefSeq" id="WP_220195685.1">
    <property type="nucleotide sequence ID" value="NZ_BNJF01000002.1"/>
</dbReference>
<evidence type="ECO:0000313" key="12">
    <source>
        <dbReference type="Proteomes" id="UP000612362"/>
    </source>
</evidence>
<feature type="domain" description="Putative mannosyltransferase YkcA/B-like C-terminal" evidence="10">
    <location>
        <begin position="593"/>
        <end position="666"/>
    </location>
</feature>
<feature type="transmembrane region" description="Helical" evidence="8">
    <location>
        <begin position="471"/>
        <end position="489"/>
    </location>
</feature>
<evidence type="ECO:0000256" key="3">
    <source>
        <dbReference type="ARBA" id="ARBA00022676"/>
    </source>
</evidence>
<dbReference type="GO" id="GO:0010041">
    <property type="term" value="P:response to iron(III) ion"/>
    <property type="evidence" value="ECO:0007669"/>
    <property type="project" value="TreeGrafter"/>
</dbReference>
<dbReference type="InterPro" id="IPR056785">
    <property type="entry name" value="YkcA/B-like_C"/>
</dbReference>
<keyword evidence="5 8" id="KW-0812">Transmembrane</keyword>
<comment type="caution">
    <text evidence="11">The sequence shown here is derived from an EMBL/GenBank/DDBJ whole genome shotgun (WGS) entry which is preliminary data.</text>
</comment>
<feature type="transmembrane region" description="Helical" evidence="8">
    <location>
        <begin position="501"/>
        <end position="523"/>
    </location>
</feature>
<dbReference type="InterPro" id="IPR050297">
    <property type="entry name" value="LipidA_mod_glycosyltrf_83"/>
</dbReference>
<proteinExistence type="predicted"/>
<feature type="transmembrane region" description="Helical" evidence="8">
    <location>
        <begin position="441"/>
        <end position="459"/>
    </location>
</feature>
<name>A0A8J3MTV0_9CHLR</name>
<accession>A0A8J3MTV0</accession>
<evidence type="ECO:0000256" key="8">
    <source>
        <dbReference type="SAM" id="Phobius"/>
    </source>
</evidence>
<gene>
    <name evidence="11" type="ORF">KSX_44640</name>
</gene>
<dbReference type="EMBL" id="BNJF01000002">
    <property type="protein sequence ID" value="GHO46301.1"/>
    <property type="molecule type" value="Genomic_DNA"/>
</dbReference>
<dbReference type="GO" id="GO:0016763">
    <property type="term" value="F:pentosyltransferase activity"/>
    <property type="evidence" value="ECO:0007669"/>
    <property type="project" value="TreeGrafter"/>
</dbReference>
<evidence type="ECO:0000256" key="2">
    <source>
        <dbReference type="ARBA" id="ARBA00022475"/>
    </source>
</evidence>
<evidence type="ECO:0000256" key="5">
    <source>
        <dbReference type="ARBA" id="ARBA00022692"/>
    </source>
</evidence>
<keyword evidence="3 11" id="KW-0328">Glycosyltransferase</keyword>
<dbReference type="PANTHER" id="PTHR33908">
    <property type="entry name" value="MANNOSYLTRANSFERASE YKCB-RELATED"/>
    <property type="match status" value="1"/>
</dbReference>
<dbReference type="GO" id="GO:0009103">
    <property type="term" value="P:lipopolysaccharide biosynthetic process"/>
    <property type="evidence" value="ECO:0007669"/>
    <property type="project" value="UniProtKB-ARBA"/>
</dbReference>
<feature type="transmembrane region" description="Helical" evidence="8">
    <location>
        <begin position="27"/>
        <end position="46"/>
    </location>
</feature>
<evidence type="ECO:0000259" key="10">
    <source>
        <dbReference type="Pfam" id="PF24878"/>
    </source>
</evidence>
<dbReference type="PANTHER" id="PTHR33908:SF3">
    <property type="entry name" value="UNDECAPRENYL PHOSPHATE-ALPHA-4-AMINO-4-DEOXY-L-ARABINOSE ARABINOSYL TRANSFERASE"/>
    <property type="match status" value="1"/>
</dbReference>
<feature type="domain" description="Glycosyltransferase RgtA/B/C/D-like" evidence="9">
    <location>
        <begin position="86"/>
        <end position="244"/>
    </location>
</feature>
<keyword evidence="4" id="KW-0808">Transferase</keyword>
<organism evidence="11 12">
    <name type="scientific">Ktedonospora formicarum</name>
    <dbReference type="NCBI Taxonomy" id="2778364"/>
    <lineage>
        <taxon>Bacteria</taxon>
        <taxon>Bacillati</taxon>
        <taxon>Chloroflexota</taxon>
        <taxon>Ktedonobacteria</taxon>
        <taxon>Ktedonobacterales</taxon>
        <taxon>Ktedonobacteraceae</taxon>
        <taxon>Ktedonospora</taxon>
    </lineage>
</organism>
<feature type="transmembrane region" description="Helical" evidence="8">
    <location>
        <begin position="385"/>
        <end position="403"/>
    </location>
</feature>